<comment type="cofactor">
    <cofactor evidence="1">
        <name>a divalent metal cation</name>
        <dbReference type="ChEBI" id="CHEBI:60240"/>
    </cofactor>
</comment>
<proteinExistence type="inferred from homology"/>
<accession>A0ABZ0PNL9</accession>
<evidence type="ECO:0000259" key="6">
    <source>
        <dbReference type="Pfam" id="PF03755"/>
    </source>
</evidence>
<evidence type="ECO:0000256" key="5">
    <source>
        <dbReference type="ARBA" id="ARBA00035648"/>
    </source>
</evidence>
<dbReference type="PANTHER" id="PTHR30636">
    <property type="entry name" value="UPF0701 PROTEIN YICC"/>
    <property type="match status" value="1"/>
</dbReference>
<dbReference type="RefSeq" id="WP_318650783.1">
    <property type="nucleotide sequence ID" value="NZ_CP137852.1"/>
</dbReference>
<evidence type="ECO:0000256" key="1">
    <source>
        <dbReference type="ARBA" id="ARBA00001968"/>
    </source>
</evidence>
<dbReference type="InterPro" id="IPR005229">
    <property type="entry name" value="YicC/YloC-like"/>
</dbReference>
<organism evidence="8 9">
    <name type="scientific">Sediminicoccus rosea</name>
    <dbReference type="NCBI Taxonomy" id="1225128"/>
    <lineage>
        <taxon>Bacteria</taxon>
        <taxon>Pseudomonadati</taxon>
        <taxon>Pseudomonadota</taxon>
        <taxon>Alphaproteobacteria</taxon>
        <taxon>Acetobacterales</taxon>
        <taxon>Roseomonadaceae</taxon>
        <taxon>Sediminicoccus</taxon>
    </lineage>
</organism>
<dbReference type="Pfam" id="PF03755">
    <property type="entry name" value="YicC-like_N"/>
    <property type="match status" value="1"/>
</dbReference>
<reference evidence="8 9" key="1">
    <citation type="submission" date="2023-11" db="EMBL/GenBank/DDBJ databases">
        <title>Arctic aerobic anoxygenic photoheterotroph Sediminicoccus rosea KRV36 adapts its photosynthesis to long days of polar summer.</title>
        <authorList>
            <person name="Tomasch J."/>
            <person name="Kopejtka K."/>
            <person name="Bily T."/>
            <person name="Gardiner A.T."/>
            <person name="Gardian Z."/>
            <person name="Shivaramu S."/>
            <person name="Koblizek M."/>
            <person name="Engelhardt F."/>
            <person name="Kaftan D."/>
        </authorList>
    </citation>
    <scope>NUCLEOTIDE SEQUENCE [LARGE SCALE GENOMIC DNA]</scope>
    <source>
        <strain evidence="8 9">R-30</strain>
    </source>
</reference>
<evidence type="ECO:0000256" key="4">
    <source>
        <dbReference type="ARBA" id="ARBA00022801"/>
    </source>
</evidence>
<dbReference type="NCBIfam" id="TIGR00255">
    <property type="entry name" value="YicC/YloC family endoribonuclease"/>
    <property type="match status" value="1"/>
</dbReference>
<dbReference type="Pfam" id="PF08340">
    <property type="entry name" value="YicC-like_C"/>
    <property type="match status" value="1"/>
</dbReference>
<evidence type="ECO:0000313" key="8">
    <source>
        <dbReference type="EMBL" id="WPB86826.1"/>
    </source>
</evidence>
<keyword evidence="2" id="KW-0540">Nuclease</keyword>
<keyword evidence="3" id="KW-0255">Endonuclease</keyword>
<dbReference type="EC" id="3.1.-.-" evidence="8"/>
<evidence type="ECO:0000313" key="9">
    <source>
        <dbReference type="Proteomes" id="UP001305521"/>
    </source>
</evidence>
<dbReference type="InterPro" id="IPR013551">
    <property type="entry name" value="YicC-like_C"/>
</dbReference>
<dbReference type="GO" id="GO:0016787">
    <property type="term" value="F:hydrolase activity"/>
    <property type="evidence" value="ECO:0007669"/>
    <property type="project" value="UniProtKB-KW"/>
</dbReference>
<comment type="similarity">
    <text evidence="5">Belongs to the YicC/YloC family.</text>
</comment>
<evidence type="ECO:0000256" key="3">
    <source>
        <dbReference type="ARBA" id="ARBA00022759"/>
    </source>
</evidence>
<feature type="domain" description="Endoribonuclease YicC-like C-terminal" evidence="7">
    <location>
        <begin position="180"/>
        <end position="299"/>
    </location>
</feature>
<evidence type="ECO:0000259" key="7">
    <source>
        <dbReference type="Pfam" id="PF08340"/>
    </source>
</evidence>
<dbReference type="EMBL" id="CP137852">
    <property type="protein sequence ID" value="WPB86826.1"/>
    <property type="molecule type" value="Genomic_DNA"/>
</dbReference>
<dbReference type="Proteomes" id="UP001305521">
    <property type="component" value="Chromosome"/>
</dbReference>
<keyword evidence="9" id="KW-1185">Reference proteome</keyword>
<protein>
    <submittedName>
        <fullName evidence="8">YicC/YloC family endoribonuclease</fullName>
        <ecNumber evidence="8">3.1.-.-</ecNumber>
    </submittedName>
</protein>
<evidence type="ECO:0000256" key="2">
    <source>
        <dbReference type="ARBA" id="ARBA00022722"/>
    </source>
</evidence>
<keyword evidence="4 8" id="KW-0378">Hydrolase</keyword>
<feature type="domain" description="Endoribonuclease YicC-like N-terminal" evidence="6">
    <location>
        <begin position="6"/>
        <end position="159"/>
    </location>
</feature>
<dbReference type="InterPro" id="IPR013527">
    <property type="entry name" value="YicC-like_N"/>
</dbReference>
<sequence length="299" mass="32109">MTQRLCSMTGFAREAGTLGDGTAFAWEMKSVNGRGLELRFRLPPGLDALEGPAREAASRRFKRGNVQIGLTLRQEGRAPLMPDMAALDRMVEMAQALATRLGAETPRAEALLALPGIFRAEQPEPSEAEEEARRTALLAAFQRALTALWDSRAAEGARLGGILTALLDEIEALCAAAATEAATQPEAQRAKLMDSLAALLGEAGRARFPEERLAQEVALLAAKSDVREELDRLGAHLAAARALVKEGEGAGRKLDFLVQEFVREANTLCSKSASVALTRIGLELKAAIERLREQAANVE</sequence>
<name>A0ABZ0PNL9_9PROT</name>
<gene>
    <name evidence="8" type="ORF">R9Z33_08090</name>
</gene>
<dbReference type="PANTHER" id="PTHR30636:SF3">
    <property type="entry name" value="UPF0701 PROTEIN YICC"/>
    <property type="match status" value="1"/>
</dbReference>